<dbReference type="Proteomes" id="UP000094527">
    <property type="component" value="Unassembled WGS sequence"/>
</dbReference>
<accession>A0A1D2N6Z5</accession>
<feature type="coiled-coil region" evidence="1">
    <location>
        <begin position="10"/>
        <end position="66"/>
    </location>
</feature>
<dbReference type="EMBL" id="LJIJ01000184">
    <property type="protein sequence ID" value="ODN00845.1"/>
    <property type="molecule type" value="Genomic_DNA"/>
</dbReference>
<comment type="caution">
    <text evidence="3">The sequence shown here is derived from an EMBL/GenBank/DDBJ whole genome shotgun (WGS) entry which is preliminary data.</text>
</comment>
<gene>
    <name evidence="3" type="ORF">Ocin01_05837</name>
</gene>
<name>A0A1D2N6Z5_ORCCI</name>
<organism evidence="3 4">
    <name type="scientific">Orchesella cincta</name>
    <name type="common">Springtail</name>
    <name type="synonym">Podura cincta</name>
    <dbReference type="NCBI Taxonomy" id="48709"/>
    <lineage>
        <taxon>Eukaryota</taxon>
        <taxon>Metazoa</taxon>
        <taxon>Ecdysozoa</taxon>
        <taxon>Arthropoda</taxon>
        <taxon>Hexapoda</taxon>
        <taxon>Collembola</taxon>
        <taxon>Entomobryomorpha</taxon>
        <taxon>Entomobryoidea</taxon>
        <taxon>Orchesellidae</taxon>
        <taxon>Orchesellinae</taxon>
        <taxon>Orchesella</taxon>
    </lineage>
</organism>
<feature type="region of interest" description="Disordered" evidence="2">
    <location>
        <begin position="89"/>
        <end position="225"/>
    </location>
</feature>
<dbReference type="SUPFAM" id="SSF58022">
    <property type="entry name" value="XRCC4, C-terminal oligomerization domain"/>
    <property type="match status" value="1"/>
</dbReference>
<dbReference type="Gene3D" id="1.20.5.370">
    <property type="match status" value="1"/>
</dbReference>
<evidence type="ECO:0000256" key="2">
    <source>
        <dbReference type="SAM" id="MobiDB-lite"/>
    </source>
</evidence>
<feature type="compositionally biased region" description="Polar residues" evidence="2">
    <location>
        <begin position="198"/>
        <end position="211"/>
    </location>
</feature>
<keyword evidence="1" id="KW-0175">Coiled coil</keyword>
<feature type="compositionally biased region" description="Acidic residues" evidence="2">
    <location>
        <begin position="215"/>
        <end position="225"/>
    </location>
</feature>
<evidence type="ECO:0000313" key="3">
    <source>
        <dbReference type="EMBL" id="ODN00845.1"/>
    </source>
</evidence>
<reference evidence="3 4" key="1">
    <citation type="journal article" date="2016" name="Genome Biol. Evol.">
        <title>Gene Family Evolution Reflects Adaptation to Soil Environmental Stressors in the Genome of the Collembolan Orchesella cincta.</title>
        <authorList>
            <person name="Faddeeva-Vakhrusheva A."/>
            <person name="Derks M.F."/>
            <person name="Anvar S.Y."/>
            <person name="Agamennone V."/>
            <person name="Suring W."/>
            <person name="Smit S."/>
            <person name="van Straalen N.M."/>
            <person name="Roelofs D."/>
        </authorList>
    </citation>
    <scope>NUCLEOTIDE SEQUENCE [LARGE SCALE GENOMIC DNA]</scope>
    <source>
        <tissue evidence="3">Mixed pool</tissue>
    </source>
</reference>
<keyword evidence="4" id="KW-1185">Reference proteome</keyword>
<dbReference type="InterPro" id="IPR014751">
    <property type="entry name" value="XRCC4-like_C"/>
</dbReference>
<sequence>MDSETQDVDTVKIQAENRKLKKEMRELVIQKNTMEDRLYRAANKVLNTKKRRIKQLEAELETLKKNGNAGDAGHHCKNCRCGVVDNVDEDEERDEPVMKKTRKTKQMPGLISDDDSDNTEDPGSRYGSDTDIDEEPASVTSSRNTSPVKPNTGAVASREPTLEKVNVPEPVRSPLTNNDDEESEDSQSILNPDVQISKPPSTNPELQGSQKSDYDMEDMMEEFCS</sequence>
<evidence type="ECO:0000256" key="1">
    <source>
        <dbReference type="SAM" id="Coils"/>
    </source>
</evidence>
<feature type="compositionally biased region" description="Polar residues" evidence="2">
    <location>
        <begin position="138"/>
        <end position="149"/>
    </location>
</feature>
<protein>
    <submittedName>
        <fullName evidence="3">Uncharacterized protein</fullName>
    </submittedName>
</protein>
<evidence type="ECO:0000313" key="4">
    <source>
        <dbReference type="Proteomes" id="UP000094527"/>
    </source>
</evidence>
<dbReference type="AlphaFoldDB" id="A0A1D2N6Z5"/>
<proteinExistence type="predicted"/>
<dbReference type="OrthoDB" id="25002at2759"/>